<evidence type="ECO:0000256" key="5">
    <source>
        <dbReference type="ARBA" id="ARBA00022643"/>
    </source>
</evidence>
<gene>
    <name evidence="11" type="ORF">OIDMADRAFT_138126</name>
</gene>
<evidence type="ECO:0000256" key="1">
    <source>
        <dbReference type="ARBA" id="ARBA00001917"/>
    </source>
</evidence>
<sequence length="1024" mass="114717">MKVLEEFKKIIESKRVLVSTGCTKDFCQAGRMVHTDEPKIGGNRPLETIKEEALAFLWELWQDGIYSESQYEQRARDVIRDIEAATVDEDVWINEDSPGRTATWWQTAEELQHGLRLAWKNSRKCIMRSHYLELKVCDLRHVTRSVDMLITLFEHLVEAYNDGKIQPSVFVFPPRSTKGTGPMFWNSQLLSFAGYSQEDSSVIGDPSNVQLTRDIIELGWTPPEPRSRWDLLPIVAMAEDDAPALAEVPDKLRKLVEITHPNFTDAFKQLDLKWCPFPALSRLGFDIGGVQYTAAPFIGWFMDAEIGVRNLADTFRYNSLPSVATAIGFSIDIYRNRPEYSGVECMEDLPDYEQLLWKSRAQTELNYAVRWSFMQQGVSCIGSLAASNDWSNFDDEHAKKMGYRLNSDPYWISPPQGSIIPLWHRGGAPNYQPKPMITRNRINPVSLWKQRKANLKGKPTYVRIWNGKPIHTPLTAGGQTASWAADKTKVISSPLSPNQDKVHIYYGSTGTTAVILAKRLQSRVMQLKTHSHGNFDSLNNLSVGSISRGDTILVVAATTGNGNIPANGTVLETKVDSLRKEAIDKSSGVNFSVFGVGDSGYSTTFNAAAIKVHEILKNIGFTPIREGIVKADVSMEALPLSAFNRWWTKVQSRLSGEVTEIATTNDAFIDQGNMILSLRDATLVLKDPIFPRQDRIITITMDFGTVHYNEMSHLRLLPYNSNPNIQRALLALRIMDGKELVPLKTNQLEGPSFYKFFKEFVDLEGKFISLGWLDKICLSASKSGNNLSVLDTLEKHCSRKGLQISDDLRLQICLDMPLLRPRTFSVASSASYFPGKFWAQLLVKVHPHGRFSDCFLSQLPRNGTLRFSLVPKIPGQELISLRDQPLIALTTGTGFAPIRSLLQQRLSIAQVAAEKKMTNPFALSPISLFVGLQPRDCHVLTDIVVDATRLGLLDVLCLVPSNAQKLRMQDLFCGSASMPKKLETGFVYVCGNAVMVKSVLVTLDRIMGGDTKSLLGHRYIEEIF</sequence>
<dbReference type="SUPFAM" id="SSF52218">
    <property type="entry name" value="Flavoproteins"/>
    <property type="match status" value="1"/>
</dbReference>
<protein>
    <recommendedName>
        <fullName evidence="3">nitric-oxide synthase (NADPH)</fullName>
        <ecNumber evidence="3">1.14.13.39</ecNumber>
    </recommendedName>
</protein>
<dbReference type="InterPro" id="IPR050607">
    <property type="entry name" value="NOS"/>
</dbReference>
<dbReference type="OrthoDB" id="1856718at2759"/>
<keyword evidence="12" id="KW-1185">Reference proteome</keyword>
<reference evidence="11 12" key="1">
    <citation type="submission" date="2014-04" db="EMBL/GenBank/DDBJ databases">
        <authorList>
            <consortium name="DOE Joint Genome Institute"/>
            <person name="Kuo A."/>
            <person name="Martino E."/>
            <person name="Perotto S."/>
            <person name="Kohler A."/>
            <person name="Nagy L.G."/>
            <person name="Floudas D."/>
            <person name="Copeland A."/>
            <person name="Barry K.W."/>
            <person name="Cichocki N."/>
            <person name="Veneault-Fourrey C."/>
            <person name="LaButti K."/>
            <person name="Lindquist E.A."/>
            <person name="Lipzen A."/>
            <person name="Lundell T."/>
            <person name="Morin E."/>
            <person name="Murat C."/>
            <person name="Sun H."/>
            <person name="Tunlid A."/>
            <person name="Henrissat B."/>
            <person name="Grigoriev I.V."/>
            <person name="Hibbett D.S."/>
            <person name="Martin F."/>
            <person name="Nordberg H.P."/>
            <person name="Cantor M.N."/>
            <person name="Hua S.X."/>
        </authorList>
    </citation>
    <scope>NUCLEOTIDE SEQUENCE [LARGE SCALE GENOMIC DNA]</scope>
    <source>
        <strain evidence="11 12">Zn</strain>
    </source>
</reference>
<reference evidence="12" key="2">
    <citation type="submission" date="2015-01" db="EMBL/GenBank/DDBJ databases">
        <title>Evolutionary Origins and Diversification of the Mycorrhizal Mutualists.</title>
        <authorList>
            <consortium name="DOE Joint Genome Institute"/>
            <consortium name="Mycorrhizal Genomics Consortium"/>
            <person name="Kohler A."/>
            <person name="Kuo A."/>
            <person name="Nagy L.G."/>
            <person name="Floudas D."/>
            <person name="Copeland A."/>
            <person name="Barry K.W."/>
            <person name="Cichocki N."/>
            <person name="Veneault-Fourrey C."/>
            <person name="LaButti K."/>
            <person name="Lindquist E.A."/>
            <person name="Lipzen A."/>
            <person name="Lundell T."/>
            <person name="Morin E."/>
            <person name="Murat C."/>
            <person name="Riley R."/>
            <person name="Ohm R."/>
            <person name="Sun H."/>
            <person name="Tunlid A."/>
            <person name="Henrissat B."/>
            <person name="Grigoriev I.V."/>
            <person name="Hibbett D.S."/>
            <person name="Martin F."/>
        </authorList>
    </citation>
    <scope>NUCLEOTIDE SEQUENCE [LARGE SCALE GENOMIC DNA]</scope>
    <source>
        <strain evidence="12">Zn</strain>
    </source>
</reference>
<dbReference type="AlphaFoldDB" id="A0A0C3CU78"/>
<name>A0A0C3CU78_OIDMZ</name>
<dbReference type="GO" id="GO:0005516">
    <property type="term" value="F:calmodulin binding"/>
    <property type="evidence" value="ECO:0007669"/>
    <property type="project" value="UniProtKB-KW"/>
</dbReference>
<dbReference type="InterPro" id="IPR008254">
    <property type="entry name" value="Flavodoxin/NO_synth"/>
</dbReference>
<dbReference type="SUPFAM" id="SSF52343">
    <property type="entry name" value="Ferredoxin reductase-like, C-terminal NADP-linked domain"/>
    <property type="match status" value="1"/>
</dbReference>
<dbReference type="GO" id="GO:0046872">
    <property type="term" value="F:metal ion binding"/>
    <property type="evidence" value="ECO:0007669"/>
    <property type="project" value="UniProtKB-KW"/>
</dbReference>
<dbReference type="SUPFAM" id="SSF56512">
    <property type="entry name" value="Nitric oxide (NO) synthase oxygenase domain"/>
    <property type="match status" value="1"/>
</dbReference>
<dbReference type="GO" id="GO:0006809">
    <property type="term" value="P:nitric oxide biosynthetic process"/>
    <property type="evidence" value="ECO:0007669"/>
    <property type="project" value="InterPro"/>
</dbReference>
<comment type="cofactor">
    <cofactor evidence="1">
        <name>FMN</name>
        <dbReference type="ChEBI" id="CHEBI:58210"/>
    </cofactor>
</comment>
<keyword evidence="6" id="KW-0479">Metal-binding</keyword>
<dbReference type="EC" id="1.14.13.39" evidence="3"/>
<dbReference type="Pfam" id="PF02898">
    <property type="entry name" value="NO_synthase"/>
    <property type="match status" value="1"/>
</dbReference>
<dbReference type="GO" id="GO:0010181">
    <property type="term" value="F:FMN binding"/>
    <property type="evidence" value="ECO:0007669"/>
    <property type="project" value="InterPro"/>
</dbReference>
<evidence type="ECO:0000256" key="9">
    <source>
        <dbReference type="ARBA" id="ARBA00023004"/>
    </source>
</evidence>
<dbReference type="InterPro" id="IPR044940">
    <property type="entry name" value="NOS_dom_2"/>
</dbReference>
<evidence type="ECO:0000256" key="4">
    <source>
        <dbReference type="ARBA" id="ARBA00022617"/>
    </source>
</evidence>
<dbReference type="InParanoid" id="A0A0C3CU78"/>
<organism evidence="11 12">
    <name type="scientific">Oidiodendron maius (strain Zn)</name>
    <dbReference type="NCBI Taxonomy" id="913774"/>
    <lineage>
        <taxon>Eukaryota</taxon>
        <taxon>Fungi</taxon>
        <taxon>Dikarya</taxon>
        <taxon>Ascomycota</taxon>
        <taxon>Pezizomycotina</taxon>
        <taxon>Leotiomycetes</taxon>
        <taxon>Leotiomycetes incertae sedis</taxon>
        <taxon>Myxotrichaceae</taxon>
        <taxon>Oidiodendron</taxon>
    </lineage>
</organism>
<evidence type="ECO:0000259" key="10">
    <source>
        <dbReference type="PROSITE" id="PS50902"/>
    </source>
</evidence>
<dbReference type="InterPro" id="IPR039261">
    <property type="entry name" value="FNR_nucleotide-bd"/>
</dbReference>
<evidence type="ECO:0000256" key="8">
    <source>
        <dbReference type="ARBA" id="ARBA00023002"/>
    </source>
</evidence>
<dbReference type="PANTHER" id="PTHR43410">
    <property type="entry name" value="NITRIC OXIDE SYNTHASE OXYGENASE"/>
    <property type="match status" value="1"/>
</dbReference>
<dbReference type="Gene3D" id="3.90.1230.10">
    <property type="entry name" value="Nitric Oxide Synthase, Chain A, domain 3"/>
    <property type="match status" value="1"/>
</dbReference>
<evidence type="ECO:0000256" key="7">
    <source>
        <dbReference type="ARBA" id="ARBA00022860"/>
    </source>
</evidence>
<dbReference type="InterPro" id="IPR044944">
    <property type="entry name" value="NOS_dom_3"/>
</dbReference>
<dbReference type="Proteomes" id="UP000054321">
    <property type="component" value="Unassembled WGS sequence"/>
</dbReference>
<dbReference type="PROSITE" id="PS50902">
    <property type="entry name" value="FLAVODOXIN_LIKE"/>
    <property type="match status" value="1"/>
</dbReference>
<evidence type="ECO:0000313" key="12">
    <source>
        <dbReference type="Proteomes" id="UP000054321"/>
    </source>
</evidence>
<proteinExistence type="inferred from homology"/>
<dbReference type="InterPro" id="IPR017938">
    <property type="entry name" value="Riboflavin_synthase-like_b-brl"/>
</dbReference>
<dbReference type="Gene3D" id="3.90.440.10">
    <property type="entry name" value="Nitric Oxide Synthase,Heme Domain,Chain A domain 2"/>
    <property type="match status" value="1"/>
</dbReference>
<dbReference type="HOGENOM" id="CLU_001570_16_1_1"/>
<keyword evidence="9" id="KW-0408">Iron</keyword>
<dbReference type="STRING" id="913774.A0A0C3CU78"/>
<dbReference type="PANTHER" id="PTHR43410:SF1">
    <property type="entry name" value="NITRIC OXIDE SYNTHASE"/>
    <property type="match status" value="1"/>
</dbReference>
<evidence type="ECO:0000256" key="2">
    <source>
        <dbReference type="ARBA" id="ARBA00006267"/>
    </source>
</evidence>
<dbReference type="InterPro" id="IPR044943">
    <property type="entry name" value="NOS_dom_1"/>
</dbReference>
<keyword evidence="4" id="KW-0349">Heme</keyword>
<dbReference type="Pfam" id="PF00258">
    <property type="entry name" value="Flavodoxin_1"/>
    <property type="match status" value="1"/>
</dbReference>
<dbReference type="Gene3D" id="3.90.340.10">
    <property type="entry name" value="Nitric Oxide Synthase, Chain A, domain 1"/>
    <property type="match status" value="1"/>
</dbReference>
<evidence type="ECO:0000256" key="6">
    <source>
        <dbReference type="ARBA" id="ARBA00022723"/>
    </source>
</evidence>
<dbReference type="GO" id="GO:0004517">
    <property type="term" value="F:nitric-oxide synthase activity"/>
    <property type="evidence" value="ECO:0007669"/>
    <property type="project" value="UniProtKB-EC"/>
</dbReference>
<dbReference type="EMBL" id="KN832897">
    <property type="protein sequence ID" value="KIM93262.1"/>
    <property type="molecule type" value="Genomic_DNA"/>
</dbReference>
<accession>A0A0C3CU78</accession>
<evidence type="ECO:0000313" key="11">
    <source>
        <dbReference type="EMBL" id="KIM93262.1"/>
    </source>
</evidence>
<evidence type="ECO:0000256" key="3">
    <source>
        <dbReference type="ARBA" id="ARBA00012989"/>
    </source>
</evidence>
<comment type="similarity">
    <text evidence="2">Belongs to the NOS family.</text>
</comment>
<dbReference type="InterPro" id="IPR029039">
    <property type="entry name" value="Flavoprotein-like_sf"/>
</dbReference>
<dbReference type="Gene3D" id="3.40.50.80">
    <property type="entry name" value="Nucleotide-binding domain of ferredoxin-NADP reductase (FNR) module"/>
    <property type="match status" value="1"/>
</dbReference>
<feature type="domain" description="Flavodoxin-like" evidence="10">
    <location>
        <begin position="502"/>
        <end position="651"/>
    </location>
</feature>
<dbReference type="InterPro" id="IPR001709">
    <property type="entry name" value="Flavoprot_Pyr_Nucl_cyt_Rdtase"/>
</dbReference>
<dbReference type="Gene3D" id="3.40.50.360">
    <property type="match status" value="1"/>
</dbReference>
<dbReference type="SUPFAM" id="SSF63380">
    <property type="entry name" value="Riboflavin synthase domain-like"/>
    <property type="match status" value="1"/>
</dbReference>
<keyword evidence="5" id="KW-0288">FMN</keyword>
<dbReference type="PRINTS" id="PR00371">
    <property type="entry name" value="FPNCR"/>
</dbReference>
<dbReference type="InterPro" id="IPR036119">
    <property type="entry name" value="NOS_N_sf"/>
</dbReference>
<keyword evidence="8" id="KW-0560">Oxidoreductase</keyword>
<keyword evidence="7" id="KW-0112">Calmodulin-binding</keyword>
<keyword evidence="5" id="KW-0285">Flavoprotein</keyword>
<dbReference type="InterPro" id="IPR004030">
    <property type="entry name" value="NOS_N"/>
</dbReference>